<dbReference type="Pfam" id="PF23665">
    <property type="entry name" value="CDCP1_CUB_6"/>
    <property type="match status" value="2"/>
</dbReference>
<evidence type="ECO:0000259" key="4">
    <source>
        <dbReference type="Pfam" id="PF23667"/>
    </source>
</evidence>
<feature type="domain" description="CDCP1 first CUB" evidence="4">
    <location>
        <begin position="25"/>
        <end position="98"/>
    </location>
</feature>
<reference evidence="6" key="3">
    <citation type="submission" date="2025-09" db="UniProtKB">
        <authorList>
            <consortium name="Ensembl"/>
        </authorList>
    </citation>
    <scope>IDENTIFICATION</scope>
</reference>
<keyword evidence="7" id="KW-1185">Reference proteome</keyword>
<dbReference type="PANTHER" id="PTHR14477">
    <property type="entry name" value="CUB DOMAIN-CONTAINING PROTEIN 1"/>
    <property type="match status" value="1"/>
</dbReference>
<protein>
    <submittedName>
        <fullName evidence="6">CUB domain-containing protein 1-like</fullName>
    </submittedName>
</protein>
<feature type="domain" description="CDCP1 first CUB" evidence="4">
    <location>
        <begin position="213"/>
        <end position="281"/>
    </location>
</feature>
<feature type="domain" description="CDCP1 second and fifth CUB" evidence="5">
    <location>
        <begin position="288"/>
        <end position="393"/>
    </location>
</feature>
<dbReference type="AlphaFoldDB" id="A0A672GE80"/>
<feature type="domain" description="CDCP1 second and fifth CUB" evidence="5">
    <location>
        <begin position="105"/>
        <end position="206"/>
    </location>
</feature>
<accession>A0A672GE80</accession>
<dbReference type="Proteomes" id="UP000472267">
    <property type="component" value="Chromosome 22"/>
</dbReference>
<keyword evidence="1" id="KW-1133">Transmembrane helix</keyword>
<proteinExistence type="predicted"/>
<reference evidence="6" key="1">
    <citation type="submission" date="2019-06" db="EMBL/GenBank/DDBJ databases">
        <authorList>
            <consortium name="Wellcome Sanger Institute Data Sharing"/>
        </authorList>
    </citation>
    <scope>NUCLEOTIDE SEQUENCE [LARGE SCALE GENOMIC DNA]</scope>
</reference>
<dbReference type="InterPro" id="IPR035914">
    <property type="entry name" value="Sperma_CUB_dom_sf"/>
</dbReference>
<dbReference type="InterPro" id="IPR038811">
    <property type="entry name" value="CDCP1"/>
</dbReference>
<dbReference type="Pfam" id="PF23667">
    <property type="entry name" value="CUB_CDCP1_1"/>
    <property type="match status" value="3"/>
</dbReference>
<feature type="chain" id="PRO_5025480737" evidence="2">
    <location>
        <begin position="24"/>
        <end position="1205"/>
    </location>
</feature>
<feature type="domain" description="CDCP1 third and sixth CUB" evidence="3">
    <location>
        <begin position="592"/>
        <end position="692"/>
    </location>
</feature>
<gene>
    <name evidence="6" type="primary">cdcp1b</name>
</gene>
<evidence type="ECO:0000259" key="5">
    <source>
        <dbReference type="Pfam" id="PF23668"/>
    </source>
</evidence>
<dbReference type="Pfam" id="PF23668">
    <property type="entry name" value="CUB_CDCP1_2"/>
    <property type="match status" value="4"/>
</dbReference>
<name>A0A672GE80_SALFA</name>
<feature type="domain" description="CDCP1 second and fifth CUB" evidence="5">
    <location>
        <begin position="478"/>
        <end position="582"/>
    </location>
</feature>
<dbReference type="OrthoDB" id="8960034at2759"/>
<evidence type="ECO:0000256" key="1">
    <source>
        <dbReference type="SAM" id="Phobius"/>
    </source>
</evidence>
<evidence type="ECO:0000313" key="6">
    <source>
        <dbReference type="Ensembl" id="ENSSFAP00005017143.1"/>
    </source>
</evidence>
<feature type="signal peptide" evidence="2">
    <location>
        <begin position="1"/>
        <end position="23"/>
    </location>
</feature>
<keyword evidence="1" id="KW-0472">Membrane</keyword>
<dbReference type="InterPro" id="IPR056266">
    <property type="entry name" value="CDCP1_CUB_3rd_6th"/>
</dbReference>
<evidence type="ECO:0000259" key="3">
    <source>
        <dbReference type="Pfam" id="PF23665"/>
    </source>
</evidence>
<dbReference type="InterPro" id="IPR056269">
    <property type="entry name" value="CUB_CDCP1_2nd_5th"/>
</dbReference>
<dbReference type="Ensembl" id="ENSSFAT00005017809.1">
    <property type="protein sequence ID" value="ENSSFAP00005017143.1"/>
    <property type="gene ID" value="ENSSFAG00005009066.1"/>
</dbReference>
<keyword evidence="1" id="KW-0812">Transmembrane</keyword>
<feature type="domain" description="CDCP1 third and sixth CUB" evidence="3">
    <location>
        <begin position="892"/>
        <end position="1005"/>
    </location>
</feature>
<dbReference type="PANTHER" id="PTHR14477:SF1">
    <property type="entry name" value="CUB DOMAIN-CONTAINING PROTEIN 1"/>
    <property type="match status" value="1"/>
</dbReference>
<organism evidence="6 7">
    <name type="scientific">Salarias fasciatus</name>
    <name type="common">Jewelled blenny</name>
    <name type="synonym">Blennius fasciatus</name>
    <dbReference type="NCBI Taxonomy" id="181472"/>
    <lineage>
        <taxon>Eukaryota</taxon>
        <taxon>Metazoa</taxon>
        <taxon>Chordata</taxon>
        <taxon>Craniata</taxon>
        <taxon>Vertebrata</taxon>
        <taxon>Euteleostomi</taxon>
        <taxon>Actinopterygii</taxon>
        <taxon>Neopterygii</taxon>
        <taxon>Teleostei</taxon>
        <taxon>Neoteleostei</taxon>
        <taxon>Acanthomorphata</taxon>
        <taxon>Ovalentaria</taxon>
        <taxon>Blenniimorphae</taxon>
        <taxon>Blenniiformes</taxon>
        <taxon>Blennioidei</taxon>
        <taxon>Blenniidae</taxon>
        <taxon>Salariinae</taxon>
        <taxon>Salarias</taxon>
    </lineage>
</organism>
<reference evidence="6" key="2">
    <citation type="submission" date="2025-08" db="UniProtKB">
        <authorList>
            <consortium name="Ensembl"/>
        </authorList>
    </citation>
    <scope>IDENTIFICATION</scope>
</reference>
<sequence length="1205" mass="131818">MWTRAARALWGLLLLTALDLSGCLEVTVRPDKHSRVMVSTELPPDLCAVCKISGVNDTEVSCSGALDLLPEVEVKLLLNCTQPVESAYSVSLSHRLECSTDACRPSTVEAQMSILTELSRTFTWDVTAPEKTAVYLDVLGEGLVRASQPCSDGIQFALVDSQRGSQQPTQYCRGGSQTRLELTNQDVVVLQAAPKAQDTVVFQASAGPLKGKTFVVSIDSGTTVVLNPQGLKCEICTATGSTPDCSSGEKTLTNVANLSVEFGCKTPQDVFSVSMSKKIECTQSSCTPAAAEVDPDLFKDFERSLRWDVGVPDRTELSLDFPGDGLKEISAGESCEDGFLYSVSTTKNDGRIKTSSYCRGGMVSHLDLLRATTVTVDAPKGGDVEKTVFSIRAAPRASRMMSVTPDPDTIITISRQSAEPDCSVCVGQPPNQKCNDRYLQLRDPRNTSVEFTCPQPQDLFTVEINREIDCTETSCSGDIVQAETSLFPDFNRTFSWDLKVVSTHAFQLDFPEPGMRQIPNGETCPDEHTYSFLVYLRSGPVGVGTFCKGGLVTSILARYKGRVSLEVPGYAKLNPVNFKLKVGPETDKVAIVKVNLPRGVSENEFISPNYPGDFPDLQKMQWDFTVPDMHNYSVRFLDHSEPECLDGDVTVEYQRDDKKPTTLSLTDAQPEHQQGSFSMLLSNCETNRTLQGLALKYRVSVMRSGHPVLCTVDLTKHKGVSVQLEKVGSDPYCEMSIDSQVQEKIDVAAGSSAKLSFLDCPVEDVRLTASQLIECQNVASCPASVLSIPTLDSCLRTPLRNFTWNIRIPQSGTVDLVSPAGTLKQSLPALKCRQAVTLHVAEGDGFPVGDFCSNGTLQKVQVHANVSVTATARDFSKAKGPFLNVSVSREIKETIIYRVSPTLTSPTLLATPNWPKGTKPSSTVSWIVAVPSGYKAHLHFINVSQPKCQNQHTAINVKMLENEEEMMSRNENEQVEDLLVPNSFYLNMSNCIPEKGDFGAVTKITLEKTSNLLAIALGIAGALLLSLIVLGLVCFFTKKKQRDKKNKEASIYMGKGSIFRPGDRHFSKSRSDNESHVYDSIDDTMVYGHLLPDSSYADSLSDHYKGSQPDSYRTFTGTANNALPIINEPDPEPEMDGFSTFLSPSDSFMPPRPRTPISRQDSLGFQDSRMVDNELYTFKSTGDINTIRLSAADLEPQPPVTEDSL</sequence>
<dbReference type="InParanoid" id="A0A672GE80"/>
<feature type="domain" description="CDCP1 second and fifth CUB" evidence="5">
    <location>
        <begin position="792"/>
        <end position="886"/>
    </location>
</feature>
<keyword evidence="2" id="KW-0732">Signal</keyword>
<dbReference type="FunCoup" id="A0A672GE80">
    <property type="interactions" value="1180"/>
</dbReference>
<dbReference type="OMA" id="IACETGR"/>
<dbReference type="SUPFAM" id="SSF49854">
    <property type="entry name" value="Spermadhesin, CUB domain"/>
    <property type="match status" value="1"/>
</dbReference>
<feature type="transmembrane region" description="Helical" evidence="1">
    <location>
        <begin position="1012"/>
        <end position="1037"/>
    </location>
</feature>
<evidence type="ECO:0000256" key="2">
    <source>
        <dbReference type="SAM" id="SignalP"/>
    </source>
</evidence>
<feature type="domain" description="CDCP1 first CUB" evidence="4">
    <location>
        <begin position="399"/>
        <end position="470"/>
    </location>
</feature>
<evidence type="ECO:0000313" key="7">
    <source>
        <dbReference type="Proteomes" id="UP000472267"/>
    </source>
</evidence>
<dbReference type="InterPro" id="IPR056268">
    <property type="entry name" value="CUB_CDCP1_1st"/>
</dbReference>